<proteinExistence type="predicted"/>
<keyword evidence="1" id="KW-0802">TPR repeat</keyword>
<dbReference type="SUPFAM" id="SSF48452">
    <property type="entry name" value="TPR-like"/>
    <property type="match status" value="1"/>
</dbReference>
<dbReference type="Gene3D" id="1.25.40.10">
    <property type="entry name" value="Tetratricopeptide repeat domain"/>
    <property type="match status" value="1"/>
</dbReference>
<organism evidence="2 3">
    <name type="scientific">Bacillus benzoevorans</name>
    <dbReference type="NCBI Taxonomy" id="1456"/>
    <lineage>
        <taxon>Bacteria</taxon>
        <taxon>Bacillati</taxon>
        <taxon>Bacillota</taxon>
        <taxon>Bacilli</taxon>
        <taxon>Bacillales</taxon>
        <taxon>Bacillaceae</taxon>
        <taxon>Bacillus</taxon>
    </lineage>
</organism>
<accession>A0A7X0HVT7</accession>
<dbReference type="AlphaFoldDB" id="A0A7X0HVT7"/>
<evidence type="ECO:0000313" key="3">
    <source>
        <dbReference type="Proteomes" id="UP000531594"/>
    </source>
</evidence>
<dbReference type="InterPro" id="IPR011990">
    <property type="entry name" value="TPR-like_helical_dom_sf"/>
</dbReference>
<gene>
    <name evidence="2" type="ORF">HNR53_004498</name>
</gene>
<evidence type="ECO:0000256" key="1">
    <source>
        <dbReference type="PROSITE-ProRule" id="PRU00339"/>
    </source>
</evidence>
<protein>
    <submittedName>
        <fullName evidence="2">Tetratricopeptide (TPR) repeat protein</fullName>
    </submittedName>
</protein>
<dbReference type="Pfam" id="PF13414">
    <property type="entry name" value="TPR_11"/>
    <property type="match status" value="1"/>
</dbReference>
<dbReference type="InterPro" id="IPR019734">
    <property type="entry name" value="TPR_rpt"/>
</dbReference>
<dbReference type="RefSeq" id="WP_377802177.1">
    <property type="nucleotide sequence ID" value="NZ_JBHLZA010000058.1"/>
</dbReference>
<comment type="caution">
    <text evidence="2">The sequence shown here is derived from an EMBL/GenBank/DDBJ whole genome shotgun (WGS) entry which is preliminary data.</text>
</comment>
<evidence type="ECO:0000313" key="2">
    <source>
        <dbReference type="EMBL" id="MBB6447788.1"/>
    </source>
</evidence>
<keyword evidence="3" id="KW-1185">Reference proteome</keyword>
<dbReference type="EMBL" id="JACHGK010000029">
    <property type="protein sequence ID" value="MBB6447788.1"/>
    <property type="molecule type" value="Genomic_DNA"/>
</dbReference>
<name>A0A7X0HVT7_9BACI</name>
<feature type="repeat" description="TPR" evidence="1">
    <location>
        <begin position="95"/>
        <end position="128"/>
    </location>
</feature>
<sequence length="345" mass="40994">MEQLEEYEQELHEMEEPNDGYYSILINIYKEMYKRLISLARKDSDQYGYSLNYTKKLLVSYLITYGTYLKMTNIKDDELAIKSLKEAVKLEHNNPIAHYRLGFLSYKKEDFSNSVQYFQSAIDFHHTYNNPDYQLNKQQMFHAHMYLTNSALHVASRTYQELERLEWGKSEFLPNYEISPIFKMLSKNDEYLQENAFYKVTRNNVSTCSKEECEELIENNPRDTIVFYFSDRENMLRFNNNHVTLSPNSSDILRQLLINCTIDCPGTRFTFRDYFSRFGPDGEVIKSTFRKSIERLRDKLKDVGLADMVIVTRYKDETAYYFDANIPFIILYRVDDIVGQEITPL</sequence>
<dbReference type="Proteomes" id="UP000531594">
    <property type="component" value="Unassembled WGS sequence"/>
</dbReference>
<dbReference type="PROSITE" id="PS50005">
    <property type="entry name" value="TPR"/>
    <property type="match status" value="1"/>
</dbReference>
<reference evidence="2 3" key="1">
    <citation type="submission" date="2020-08" db="EMBL/GenBank/DDBJ databases">
        <title>Genomic Encyclopedia of Type Strains, Phase IV (KMG-IV): sequencing the most valuable type-strain genomes for metagenomic binning, comparative biology and taxonomic classification.</title>
        <authorList>
            <person name="Goeker M."/>
        </authorList>
    </citation>
    <scope>NUCLEOTIDE SEQUENCE [LARGE SCALE GENOMIC DNA]</scope>
    <source>
        <strain evidence="2 3">DSM 5391</strain>
    </source>
</reference>